<keyword evidence="1" id="KW-1133">Transmembrane helix</keyword>
<gene>
    <name evidence="2" type="ORF">IX84_01255</name>
</gene>
<dbReference type="AlphaFoldDB" id="A0A098SBY9"/>
<accession>A0A098SBY9</accession>
<proteinExistence type="predicted"/>
<sequence>MNKNKAIYTLVGFIIAGLGFSSIILSLVGAKLSFLVWIDDFGALPGFVIKLLMIISGIVMIYLARTDFSGEEPV</sequence>
<protein>
    <submittedName>
        <fullName evidence="2">Uncharacterized protein</fullName>
    </submittedName>
</protein>
<dbReference type="OrthoDB" id="1495131at2"/>
<keyword evidence="3" id="KW-1185">Reference proteome</keyword>
<dbReference type="EMBL" id="JPOS01000003">
    <property type="protein sequence ID" value="KGE89691.1"/>
    <property type="molecule type" value="Genomic_DNA"/>
</dbReference>
<feature type="transmembrane region" description="Helical" evidence="1">
    <location>
        <begin position="7"/>
        <end position="30"/>
    </location>
</feature>
<evidence type="ECO:0000313" key="3">
    <source>
        <dbReference type="Proteomes" id="UP000029736"/>
    </source>
</evidence>
<evidence type="ECO:0000313" key="2">
    <source>
        <dbReference type="EMBL" id="KGE89691.1"/>
    </source>
</evidence>
<evidence type="ECO:0000256" key="1">
    <source>
        <dbReference type="SAM" id="Phobius"/>
    </source>
</evidence>
<name>A0A098SBY9_9BACT</name>
<keyword evidence="1" id="KW-0812">Transmembrane</keyword>
<dbReference type="RefSeq" id="WP_044215859.1">
    <property type="nucleotide sequence ID" value="NZ_CAKZLC010000341.1"/>
</dbReference>
<reference evidence="2 3" key="1">
    <citation type="journal article" date="2014" name="Int. J. Syst. Evol. Microbiol.">
        <title>Phaeodactylibacter xiamenensis gen. nov., sp. nov., a member of the family Saprospiraceae isolated from the marine alga Phaeodactylum tricornutum.</title>
        <authorList>
            <person name="Chen Z.Jr."/>
            <person name="Lei X."/>
            <person name="Lai Q."/>
            <person name="Li Y."/>
            <person name="Zhang B."/>
            <person name="Zhang J."/>
            <person name="Zhang H."/>
            <person name="Yang L."/>
            <person name="Zheng W."/>
            <person name="Tian Y."/>
            <person name="Yu Z."/>
            <person name="Xu H.Jr."/>
            <person name="Zheng T."/>
        </authorList>
    </citation>
    <scope>NUCLEOTIDE SEQUENCE [LARGE SCALE GENOMIC DNA]</scope>
    <source>
        <strain evidence="2 3">KD52</strain>
    </source>
</reference>
<organism evidence="2 3">
    <name type="scientific">Phaeodactylibacter xiamenensis</name>
    <dbReference type="NCBI Taxonomy" id="1524460"/>
    <lineage>
        <taxon>Bacteria</taxon>
        <taxon>Pseudomonadati</taxon>
        <taxon>Bacteroidota</taxon>
        <taxon>Saprospiria</taxon>
        <taxon>Saprospirales</taxon>
        <taxon>Haliscomenobacteraceae</taxon>
        <taxon>Phaeodactylibacter</taxon>
    </lineage>
</organism>
<keyword evidence="1" id="KW-0472">Membrane</keyword>
<feature type="transmembrane region" description="Helical" evidence="1">
    <location>
        <begin position="42"/>
        <end position="64"/>
    </location>
</feature>
<dbReference type="Proteomes" id="UP000029736">
    <property type="component" value="Unassembled WGS sequence"/>
</dbReference>
<comment type="caution">
    <text evidence="2">The sequence shown here is derived from an EMBL/GenBank/DDBJ whole genome shotgun (WGS) entry which is preliminary data.</text>
</comment>